<dbReference type="PANTHER" id="PTHR22807:SF53">
    <property type="entry name" value="RIBOSOMAL RNA SMALL SUBUNIT METHYLTRANSFERASE B-RELATED"/>
    <property type="match status" value="1"/>
</dbReference>
<keyword evidence="9 13" id="KW-0694">RNA-binding</keyword>
<evidence type="ECO:0000256" key="1">
    <source>
        <dbReference type="ARBA" id="ARBA00002724"/>
    </source>
</evidence>
<dbReference type="InterPro" id="IPR004573">
    <property type="entry name" value="rRNA_ssu_MeTfrase_B"/>
</dbReference>
<keyword evidence="16" id="KW-1185">Reference proteome</keyword>
<dbReference type="PANTHER" id="PTHR22807">
    <property type="entry name" value="NOP2 YEAST -RELATED NOL1/NOP2/FMU SUN DOMAIN-CONTAINING"/>
    <property type="match status" value="1"/>
</dbReference>
<dbReference type="InterPro" id="IPR023267">
    <property type="entry name" value="RCMT"/>
</dbReference>
<evidence type="ECO:0000256" key="2">
    <source>
        <dbReference type="ARBA" id="ARBA00004496"/>
    </source>
</evidence>
<dbReference type="SUPFAM" id="SSF48013">
    <property type="entry name" value="NusB-like"/>
    <property type="match status" value="1"/>
</dbReference>
<dbReference type="Gene3D" id="3.40.50.150">
    <property type="entry name" value="Vaccinia Virus protein VP39"/>
    <property type="match status" value="1"/>
</dbReference>
<evidence type="ECO:0000256" key="7">
    <source>
        <dbReference type="ARBA" id="ARBA00022679"/>
    </source>
</evidence>
<dbReference type="OrthoDB" id="9810297at2"/>
<dbReference type="Proteomes" id="UP000253908">
    <property type="component" value="Chromosome"/>
</dbReference>
<dbReference type="Gene3D" id="3.30.70.1170">
    <property type="entry name" value="Sun protein, domain 3"/>
    <property type="match status" value="1"/>
</dbReference>
<evidence type="ECO:0000259" key="14">
    <source>
        <dbReference type="PROSITE" id="PS51686"/>
    </source>
</evidence>
<feature type="binding site" evidence="13">
    <location>
        <position position="283"/>
    </location>
    <ligand>
        <name>S-adenosyl-L-methionine</name>
        <dbReference type="ChEBI" id="CHEBI:59789"/>
    </ligand>
</feature>
<feature type="binding site" evidence="13">
    <location>
        <position position="329"/>
    </location>
    <ligand>
        <name>S-adenosyl-L-methionine</name>
        <dbReference type="ChEBI" id="CHEBI:59789"/>
    </ligand>
</feature>
<dbReference type="RefSeq" id="WP_114916328.1">
    <property type="nucleotide sequence ID" value="NZ_CP024848.1"/>
</dbReference>
<dbReference type="PRINTS" id="PR02008">
    <property type="entry name" value="RCMTFAMILY"/>
</dbReference>
<comment type="function">
    <text evidence="1">Specifically methylates the cytosine at position 967 (m5C967) of 16S rRNA.</text>
</comment>
<evidence type="ECO:0000256" key="4">
    <source>
        <dbReference type="ARBA" id="ARBA00022490"/>
    </source>
</evidence>
<dbReference type="AlphaFoldDB" id="A0A345PGA4"/>
<dbReference type="Pfam" id="PF22458">
    <property type="entry name" value="RsmF-B_ferredox"/>
    <property type="match status" value="1"/>
</dbReference>
<comment type="similarity">
    <text evidence="13">Belongs to the class I-like SAM-binding methyltransferase superfamily. RsmB/NOP family.</text>
</comment>
<dbReference type="EMBL" id="CP024848">
    <property type="protein sequence ID" value="AXI09034.1"/>
    <property type="molecule type" value="Genomic_DNA"/>
</dbReference>
<dbReference type="Gene3D" id="1.10.940.10">
    <property type="entry name" value="NusB-like"/>
    <property type="match status" value="1"/>
</dbReference>
<evidence type="ECO:0000256" key="5">
    <source>
        <dbReference type="ARBA" id="ARBA00022552"/>
    </source>
</evidence>
<proteinExistence type="inferred from homology"/>
<dbReference type="GO" id="GO:0003723">
    <property type="term" value="F:RNA binding"/>
    <property type="evidence" value="ECO:0007669"/>
    <property type="project" value="UniProtKB-UniRule"/>
</dbReference>
<keyword evidence="4" id="KW-0963">Cytoplasm</keyword>
<dbReference type="InterPro" id="IPR029063">
    <property type="entry name" value="SAM-dependent_MTases_sf"/>
</dbReference>
<name>A0A345PGA4_9BACI</name>
<comment type="catalytic activity">
    <reaction evidence="12">
        <text>cytidine(967) in 16S rRNA + S-adenosyl-L-methionine = 5-methylcytidine(967) in 16S rRNA + S-adenosyl-L-homocysteine + H(+)</text>
        <dbReference type="Rhea" id="RHEA:42748"/>
        <dbReference type="Rhea" id="RHEA-COMP:10219"/>
        <dbReference type="Rhea" id="RHEA-COMP:10220"/>
        <dbReference type="ChEBI" id="CHEBI:15378"/>
        <dbReference type="ChEBI" id="CHEBI:57856"/>
        <dbReference type="ChEBI" id="CHEBI:59789"/>
        <dbReference type="ChEBI" id="CHEBI:74483"/>
        <dbReference type="ChEBI" id="CHEBI:82748"/>
        <dbReference type="EC" id="2.1.1.176"/>
    </reaction>
</comment>
<dbReference type="InterPro" id="IPR006027">
    <property type="entry name" value="NusB_RsmB_TIM44"/>
</dbReference>
<evidence type="ECO:0000256" key="10">
    <source>
        <dbReference type="ARBA" id="ARBA00030399"/>
    </source>
</evidence>
<dbReference type="InterPro" id="IPR049560">
    <property type="entry name" value="MeTrfase_RsmB-F_NOP2_cat"/>
</dbReference>
<evidence type="ECO:0000256" key="3">
    <source>
        <dbReference type="ARBA" id="ARBA00012140"/>
    </source>
</evidence>
<dbReference type="GO" id="GO:0006355">
    <property type="term" value="P:regulation of DNA-templated transcription"/>
    <property type="evidence" value="ECO:0007669"/>
    <property type="project" value="InterPro"/>
</dbReference>
<gene>
    <name evidence="15" type="ORF">CUC15_08925</name>
</gene>
<evidence type="ECO:0000313" key="15">
    <source>
        <dbReference type="EMBL" id="AXI09034.1"/>
    </source>
</evidence>
<feature type="binding site" evidence="13">
    <location>
        <position position="310"/>
    </location>
    <ligand>
        <name>S-adenosyl-L-methionine</name>
        <dbReference type="ChEBI" id="CHEBI:59789"/>
    </ligand>
</feature>
<evidence type="ECO:0000256" key="11">
    <source>
        <dbReference type="ARBA" id="ARBA00031088"/>
    </source>
</evidence>
<dbReference type="GO" id="GO:0005737">
    <property type="term" value="C:cytoplasm"/>
    <property type="evidence" value="ECO:0007669"/>
    <property type="project" value="UniProtKB-SubCell"/>
</dbReference>
<dbReference type="InterPro" id="IPR054728">
    <property type="entry name" value="RsmB-like_ferredoxin"/>
</dbReference>
<protein>
    <recommendedName>
        <fullName evidence="3">16S rRNA (cytosine(967)-C(5))-methyltransferase</fullName>
        <ecNumber evidence="3">2.1.1.176</ecNumber>
    </recommendedName>
    <alternativeName>
        <fullName evidence="10">16S rRNA m5C967 methyltransferase</fullName>
    </alternativeName>
    <alternativeName>
        <fullName evidence="11">rRNA (cytosine-C(5)-)-methyltransferase RsmB</fullName>
    </alternativeName>
</protein>
<feature type="binding site" evidence="13">
    <location>
        <begin position="259"/>
        <end position="265"/>
    </location>
    <ligand>
        <name>S-adenosyl-L-methionine</name>
        <dbReference type="ChEBI" id="CHEBI:59789"/>
    </ligand>
</feature>
<evidence type="ECO:0000256" key="9">
    <source>
        <dbReference type="ARBA" id="ARBA00022884"/>
    </source>
</evidence>
<reference evidence="16" key="1">
    <citation type="submission" date="2017-11" db="EMBL/GenBank/DDBJ databases">
        <authorList>
            <person name="Zhu W."/>
        </authorList>
    </citation>
    <scope>NUCLEOTIDE SEQUENCE [LARGE SCALE GENOMIC DNA]</scope>
    <source>
        <strain evidence="16">160</strain>
    </source>
</reference>
<evidence type="ECO:0000256" key="12">
    <source>
        <dbReference type="ARBA" id="ARBA00047283"/>
    </source>
</evidence>
<accession>A0A345PGA4</accession>
<keyword evidence="8 13" id="KW-0949">S-adenosyl-L-methionine</keyword>
<feature type="active site" description="Nucleophile" evidence="13">
    <location>
        <position position="382"/>
    </location>
</feature>
<dbReference type="SUPFAM" id="SSF53335">
    <property type="entry name" value="S-adenosyl-L-methionine-dependent methyltransferases"/>
    <property type="match status" value="1"/>
</dbReference>
<dbReference type="NCBIfam" id="NF011494">
    <property type="entry name" value="PRK14902.1"/>
    <property type="match status" value="1"/>
</dbReference>
<dbReference type="FunFam" id="3.30.70.1170:FF:000003">
    <property type="entry name" value="16S rRNA (Cytosine(967)-C(5))-methyltransferase RsmB"/>
    <property type="match status" value="1"/>
</dbReference>
<dbReference type="Pfam" id="PF01189">
    <property type="entry name" value="Methyltr_RsmB-F"/>
    <property type="match status" value="1"/>
</dbReference>
<dbReference type="PROSITE" id="PS51686">
    <property type="entry name" value="SAM_MT_RSMB_NOP"/>
    <property type="match status" value="1"/>
</dbReference>
<dbReference type="KEGG" id="ocn:CUC15_08925"/>
<dbReference type="InterPro" id="IPR035926">
    <property type="entry name" value="NusB-like_sf"/>
</dbReference>
<keyword evidence="5" id="KW-0698">rRNA processing</keyword>
<comment type="subcellular location">
    <subcellularLocation>
        <location evidence="2">Cytoplasm</location>
    </subcellularLocation>
</comment>
<dbReference type="GO" id="GO:0008649">
    <property type="term" value="F:rRNA methyltransferase activity"/>
    <property type="evidence" value="ECO:0007669"/>
    <property type="project" value="InterPro"/>
</dbReference>
<dbReference type="FunFam" id="3.40.50.150:FF:000022">
    <property type="entry name" value="Ribosomal RNA small subunit methyltransferase B"/>
    <property type="match status" value="1"/>
</dbReference>
<evidence type="ECO:0000256" key="6">
    <source>
        <dbReference type="ARBA" id="ARBA00022603"/>
    </source>
</evidence>
<sequence>MKTYQLRNAILDLLIRIEKDQSFSHLLIDHEIKSGQIKQKDEGLLTEVVYGTLQREMTLDYYLESFMGSKKKVEQWVRILLRMSLYQMVYLDKVPDHAIIHEAVEIAKQRGHKGIAGFVNGVLRNVQRNGVPDTALIEDPVNRISIETSHPRWLVARWTEQYGLETTEAMCAANVTKKSQSIRVQQLRITRQEAIEILMEQGFTVATSRFSSQGIIIEKGNILHSSLFKDGMITIQDQSSMLVAEMLDAKPNMEVLDACSAPGGKATHVAEKMENKGNIKAYDLHKKKVNLIENKAESLGLTIIDAKANDARKLQEIHSEESFDRIVVDAPCSGLGVIRGKPEIKYTKKETDIERLSEIQLDILTQVAPLLKKEGLLIYSTCTVDKQENEQVVNTFIENHPDFEIDSAFFEDLPDELKASQGRSKIGLQLFPQDFDTDGFFLTRLKRKK</sequence>
<evidence type="ECO:0000256" key="13">
    <source>
        <dbReference type="PROSITE-ProRule" id="PRU01023"/>
    </source>
</evidence>
<dbReference type="NCBIfam" id="TIGR00563">
    <property type="entry name" value="rsmB"/>
    <property type="match status" value="1"/>
</dbReference>
<feature type="domain" description="SAM-dependent MTase RsmB/NOP-type" evidence="14">
    <location>
        <begin position="170"/>
        <end position="448"/>
    </location>
</feature>
<dbReference type="FunFam" id="1.10.940.10:FF:000006">
    <property type="entry name" value="16S rRNA (Cytosine(967)-C(5))-methyltransferase RsmB"/>
    <property type="match status" value="1"/>
</dbReference>
<dbReference type="Pfam" id="PF01029">
    <property type="entry name" value="NusB"/>
    <property type="match status" value="1"/>
</dbReference>
<evidence type="ECO:0000313" key="16">
    <source>
        <dbReference type="Proteomes" id="UP000253908"/>
    </source>
</evidence>
<dbReference type="EC" id="2.1.1.176" evidence="3"/>
<dbReference type="InterPro" id="IPR001678">
    <property type="entry name" value="MeTrfase_RsmB-F_NOP2_dom"/>
</dbReference>
<keyword evidence="6 13" id="KW-0489">Methyltransferase</keyword>
<evidence type="ECO:0000256" key="8">
    <source>
        <dbReference type="ARBA" id="ARBA00022691"/>
    </source>
</evidence>
<dbReference type="CDD" id="cd02440">
    <property type="entry name" value="AdoMet_MTases"/>
    <property type="match status" value="1"/>
</dbReference>
<keyword evidence="7 13" id="KW-0808">Transferase</keyword>
<organism evidence="15 16">
    <name type="scientific">Oceanobacillus zhaokaii</name>
    <dbReference type="NCBI Taxonomy" id="2052660"/>
    <lineage>
        <taxon>Bacteria</taxon>
        <taxon>Bacillati</taxon>
        <taxon>Bacillota</taxon>
        <taxon>Bacilli</taxon>
        <taxon>Bacillales</taxon>
        <taxon>Bacillaceae</taxon>
        <taxon>Oceanobacillus</taxon>
    </lineage>
</organism>